<keyword evidence="2" id="KW-1185">Reference proteome</keyword>
<organism evidence="1 2">
    <name type="scientific">Sphingopyxis terrae subsp. ummariensis</name>
    <dbReference type="NCBI Taxonomy" id="429001"/>
    <lineage>
        <taxon>Bacteria</taxon>
        <taxon>Pseudomonadati</taxon>
        <taxon>Pseudomonadota</taxon>
        <taxon>Alphaproteobacteria</taxon>
        <taxon>Sphingomonadales</taxon>
        <taxon>Sphingomonadaceae</taxon>
        <taxon>Sphingopyxis</taxon>
    </lineage>
</organism>
<evidence type="ECO:0000313" key="2">
    <source>
        <dbReference type="Proteomes" id="UP000194469"/>
    </source>
</evidence>
<proteinExistence type="predicted"/>
<name>A0A1Y6EUC8_9SPHN</name>
<evidence type="ECO:0000313" key="1">
    <source>
        <dbReference type="EMBL" id="SMQ64550.1"/>
    </source>
</evidence>
<sequence>MFHLVIASEAKQSRAGYATLDCCVASLLAMTVV</sequence>
<dbReference type="Proteomes" id="UP000194469">
    <property type="component" value="Unassembled WGS sequence"/>
</dbReference>
<gene>
    <name evidence="1" type="ORF">SAMN06295984_1041</name>
</gene>
<reference evidence="2" key="1">
    <citation type="submission" date="2017-04" db="EMBL/GenBank/DDBJ databases">
        <authorList>
            <person name="Varghese N."/>
            <person name="Submissions S."/>
        </authorList>
    </citation>
    <scope>NUCLEOTIDE SEQUENCE [LARGE SCALE GENOMIC DNA]</scope>
    <source>
        <strain evidence="2">UI2</strain>
    </source>
</reference>
<accession>A0A1Y6EUC8</accession>
<protein>
    <submittedName>
        <fullName evidence="1">Uncharacterized protein</fullName>
    </submittedName>
</protein>
<dbReference type="AlphaFoldDB" id="A0A1Y6EUC8"/>
<dbReference type="EMBL" id="FXWL01000001">
    <property type="protein sequence ID" value="SMQ64550.1"/>
    <property type="molecule type" value="Genomic_DNA"/>
</dbReference>